<keyword evidence="6" id="KW-0547">Nucleotide-binding</keyword>
<evidence type="ECO:0000313" key="12">
    <source>
        <dbReference type="EMBL" id="KAF5942178.1"/>
    </source>
</evidence>
<keyword evidence="5 11" id="KW-0812">Transmembrane</keyword>
<dbReference type="GO" id="GO:0005524">
    <property type="term" value="F:ATP binding"/>
    <property type="evidence" value="ECO:0007669"/>
    <property type="project" value="UniProtKB-KW"/>
</dbReference>
<dbReference type="Proteomes" id="UP000593564">
    <property type="component" value="Unassembled WGS sequence"/>
</dbReference>
<reference evidence="13" key="1">
    <citation type="journal article" date="2020" name="Nat. Commun.">
        <title>Genome assembly of wild tea tree DASZ reveals pedigree and selection history of tea varieties.</title>
        <authorList>
            <person name="Zhang W."/>
            <person name="Zhang Y."/>
            <person name="Qiu H."/>
            <person name="Guo Y."/>
            <person name="Wan H."/>
            <person name="Zhang X."/>
            <person name="Scossa F."/>
            <person name="Alseekh S."/>
            <person name="Zhang Q."/>
            <person name="Wang P."/>
            <person name="Xu L."/>
            <person name="Schmidt M.H."/>
            <person name="Jia X."/>
            <person name="Li D."/>
            <person name="Zhu A."/>
            <person name="Guo F."/>
            <person name="Chen W."/>
            <person name="Ni D."/>
            <person name="Usadel B."/>
            <person name="Fernie A.R."/>
            <person name="Wen W."/>
        </authorList>
    </citation>
    <scope>NUCLEOTIDE SEQUENCE [LARGE SCALE GENOMIC DNA]</scope>
    <source>
        <strain evidence="13">cv. G240</strain>
    </source>
</reference>
<keyword evidence="7" id="KW-0418">Kinase</keyword>
<dbReference type="EMBL" id="JACBKZ010000009">
    <property type="protein sequence ID" value="KAF5942178.1"/>
    <property type="molecule type" value="Genomic_DNA"/>
</dbReference>
<dbReference type="GO" id="GO:0016020">
    <property type="term" value="C:membrane"/>
    <property type="evidence" value="ECO:0007669"/>
    <property type="project" value="UniProtKB-SubCell"/>
</dbReference>
<dbReference type="PANTHER" id="PTHR47984:SF15">
    <property type="entry name" value="PROTEIN KINASE DOMAIN-CONTAINING PROTEIN"/>
    <property type="match status" value="1"/>
</dbReference>
<keyword evidence="9 11" id="KW-1133">Transmembrane helix</keyword>
<evidence type="ECO:0000256" key="3">
    <source>
        <dbReference type="ARBA" id="ARBA00022553"/>
    </source>
</evidence>
<feature type="transmembrane region" description="Helical" evidence="11">
    <location>
        <begin position="51"/>
        <end position="70"/>
    </location>
</feature>
<comment type="caution">
    <text evidence="12">The sequence shown here is derived from an EMBL/GenBank/DDBJ whole genome shotgun (WGS) entry which is preliminary data.</text>
</comment>
<protein>
    <recommendedName>
        <fullName evidence="2">non-specific serine/threonine protein kinase</fullName>
        <ecNumber evidence="2">2.7.11.1</ecNumber>
    </recommendedName>
</protein>
<evidence type="ECO:0000256" key="2">
    <source>
        <dbReference type="ARBA" id="ARBA00012513"/>
    </source>
</evidence>
<gene>
    <name evidence="12" type="ORF">HYC85_019820</name>
</gene>
<keyword evidence="10 11" id="KW-0472">Membrane</keyword>
<dbReference type="AlphaFoldDB" id="A0A7J7GRY0"/>
<evidence type="ECO:0000256" key="7">
    <source>
        <dbReference type="ARBA" id="ARBA00022777"/>
    </source>
</evidence>
<keyword evidence="13" id="KW-1185">Reference proteome</keyword>
<evidence type="ECO:0000256" key="5">
    <source>
        <dbReference type="ARBA" id="ARBA00022692"/>
    </source>
</evidence>
<reference evidence="12 13" key="2">
    <citation type="submission" date="2020-07" db="EMBL/GenBank/DDBJ databases">
        <title>Genome assembly of wild tea tree DASZ reveals pedigree and selection history of tea varieties.</title>
        <authorList>
            <person name="Zhang W."/>
        </authorList>
    </citation>
    <scope>NUCLEOTIDE SEQUENCE [LARGE SCALE GENOMIC DNA]</scope>
    <source>
        <strain evidence="13">cv. G240</strain>
        <tissue evidence="12">Leaf</tissue>
    </source>
</reference>
<evidence type="ECO:0000256" key="6">
    <source>
        <dbReference type="ARBA" id="ARBA00022741"/>
    </source>
</evidence>
<accession>A0A7J7GRY0</accession>
<sequence length="253" mass="29025">MYVGVDLPGFYFDAEKNGYFPIKGPILGSSRNSSSASTSYSAIQVESHLNMLPLVFSMTKVMFIALVYLIDWLKSMVAKQNFDLVDPKMPEMISLRELKRIILIALRCVDPDVENRPRMGDVIHIYCYRNCLDRFAKVLTVSNDPSHGYNIEQSKLLVRSSGESLVSEVSLTYKERVVLRWILGNLSLKLWWILEWLIVVIQHQRCGFNVGQDNSKVKTVVEEAYRGRFNSGVDSLDCRYFISSEPLCECRFL</sequence>
<name>A0A7J7GRY0_CAMSI</name>
<evidence type="ECO:0000256" key="1">
    <source>
        <dbReference type="ARBA" id="ARBA00004167"/>
    </source>
</evidence>
<proteinExistence type="predicted"/>
<evidence type="ECO:0000313" key="13">
    <source>
        <dbReference type="Proteomes" id="UP000593564"/>
    </source>
</evidence>
<evidence type="ECO:0000256" key="8">
    <source>
        <dbReference type="ARBA" id="ARBA00022840"/>
    </source>
</evidence>
<evidence type="ECO:0000256" key="10">
    <source>
        <dbReference type="ARBA" id="ARBA00023136"/>
    </source>
</evidence>
<evidence type="ECO:0000256" key="11">
    <source>
        <dbReference type="SAM" id="Phobius"/>
    </source>
</evidence>
<dbReference type="InterPro" id="IPR052232">
    <property type="entry name" value="RLK_Ser/Thr-Kinase"/>
</dbReference>
<dbReference type="Gene3D" id="1.10.510.10">
    <property type="entry name" value="Transferase(Phosphotransferase) domain 1"/>
    <property type="match status" value="1"/>
</dbReference>
<dbReference type="EC" id="2.7.11.1" evidence="2"/>
<organism evidence="12 13">
    <name type="scientific">Camellia sinensis</name>
    <name type="common">Tea plant</name>
    <name type="synonym">Thea sinensis</name>
    <dbReference type="NCBI Taxonomy" id="4442"/>
    <lineage>
        <taxon>Eukaryota</taxon>
        <taxon>Viridiplantae</taxon>
        <taxon>Streptophyta</taxon>
        <taxon>Embryophyta</taxon>
        <taxon>Tracheophyta</taxon>
        <taxon>Spermatophyta</taxon>
        <taxon>Magnoliopsida</taxon>
        <taxon>eudicotyledons</taxon>
        <taxon>Gunneridae</taxon>
        <taxon>Pentapetalae</taxon>
        <taxon>asterids</taxon>
        <taxon>Ericales</taxon>
        <taxon>Theaceae</taxon>
        <taxon>Camellia</taxon>
    </lineage>
</organism>
<evidence type="ECO:0000256" key="9">
    <source>
        <dbReference type="ARBA" id="ARBA00022989"/>
    </source>
</evidence>
<keyword evidence="4" id="KW-0808">Transferase</keyword>
<keyword evidence="8" id="KW-0067">ATP-binding</keyword>
<dbReference type="PANTHER" id="PTHR47984">
    <property type="entry name" value="OS01G0323000 PROTEIN"/>
    <property type="match status" value="1"/>
</dbReference>
<comment type="subcellular location">
    <subcellularLocation>
        <location evidence="1">Membrane</location>
        <topology evidence="1">Single-pass membrane protein</topology>
    </subcellularLocation>
</comment>
<keyword evidence="3" id="KW-0597">Phosphoprotein</keyword>
<dbReference type="GO" id="GO:0004674">
    <property type="term" value="F:protein serine/threonine kinase activity"/>
    <property type="evidence" value="ECO:0007669"/>
    <property type="project" value="UniProtKB-EC"/>
</dbReference>
<evidence type="ECO:0000256" key="4">
    <source>
        <dbReference type="ARBA" id="ARBA00022679"/>
    </source>
</evidence>